<protein>
    <submittedName>
        <fullName evidence="2">Uncharacterized protein</fullName>
    </submittedName>
</protein>
<reference evidence="2" key="2">
    <citation type="submission" date="2020-06" db="EMBL/GenBank/DDBJ databases">
        <title>Helianthus annuus Genome sequencing and assembly Release 2.</title>
        <authorList>
            <person name="Gouzy J."/>
            <person name="Langlade N."/>
            <person name="Munos S."/>
        </authorList>
    </citation>
    <scope>NUCLEOTIDE SEQUENCE</scope>
    <source>
        <tissue evidence="2">Leaves</tissue>
    </source>
</reference>
<sequence>MLTYLIFLIQLHDEHSNLNNPVVEQASKVLILLVLSIIFAYIFHININMFVMLLYVCFIAG</sequence>
<evidence type="ECO:0000313" key="2">
    <source>
        <dbReference type="EMBL" id="KAF5757062.1"/>
    </source>
</evidence>
<reference evidence="2" key="1">
    <citation type="journal article" date="2017" name="Nature">
        <title>The sunflower genome provides insights into oil metabolism, flowering and Asterid evolution.</title>
        <authorList>
            <person name="Badouin H."/>
            <person name="Gouzy J."/>
            <person name="Grassa C.J."/>
            <person name="Murat F."/>
            <person name="Staton S.E."/>
            <person name="Cottret L."/>
            <person name="Lelandais-Briere C."/>
            <person name="Owens G.L."/>
            <person name="Carrere S."/>
            <person name="Mayjonade B."/>
            <person name="Legrand L."/>
            <person name="Gill N."/>
            <person name="Kane N.C."/>
            <person name="Bowers J.E."/>
            <person name="Hubner S."/>
            <person name="Bellec A."/>
            <person name="Berard A."/>
            <person name="Berges H."/>
            <person name="Blanchet N."/>
            <person name="Boniface M.C."/>
            <person name="Brunel D."/>
            <person name="Catrice O."/>
            <person name="Chaidir N."/>
            <person name="Claudel C."/>
            <person name="Donnadieu C."/>
            <person name="Faraut T."/>
            <person name="Fievet G."/>
            <person name="Helmstetter N."/>
            <person name="King M."/>
            <person name="Knapp S.J."/>
            <person name="Lai Z."/>
            <person name="Le Paslier M.C."/>
            <person name="Lippi Y."/>
            <person name="Lorenzon L."/>
            <person name="Mandel J.R."/>
            <person name="Marage G."/>
            <person name="Marchand G."/>
            <person name="Marquand E."/>
            <person name="Bret-Mestries E."/>
            <person name="Morien E."/>
            <person name="Nambeesan S."/>
            <person name="Nguyen T."/>
            <person name="Pegot-Espagnet P."/>
            <person name="Pouilly N."/>
            <person name="Raftis F."/>
            <person name="Sallet E."/>
            <person name="Schiex T."/>
            <person name="Thomas J."/>
            <person name="Vandecasteele C."/>
            <person name="Vares D."/>
            <person name="Vear F."/>
            <person name="Vautrin S."/>
            <person name="Crespi M."/>
            <person name="Mangin B."/>
            <person name="Burke J.M."/>
            <person name="Salse J."/>
            <person name="Munos S."/>
            <person name="Vincourt P."/>
            <person name="Rieseberg L.H."/>
            <person name="Langlade N.B."/>
        </authorList>
    </citation>
    <scope>NUCLEOTIDE SEQUENCE</scope>
    <source>
        <tissue evidence="2">Leaves</tissue>
    </source>
</reference>
<name>A0A9K3GV95_HELAN</name>
<accession>A0A9K3GV95</accession>
<keyword evidence="3" id="KW-1185">Reference proteome</keyword>
<comment type="caution">
    <text evidence="2">The sequence shown here is derived from an EMBL/GenBank/DDBJ whole genome shotgun (WGS) entry which is preliminary data.</text>
</comment>
<dbReference type="Gramene" id="mRNA:HanXRQr2_Chr17g0822221">
    <property type="protein sequence ID" value="CDS:HanXRQr2_Chr17g0822221.1"/>
    <property type="gene ID" value="HanXRQr2_Chr17g0822221"/>
</dbReference>
<feature type="transmembrane region" description="Helical" evidence="1">
    <location>
        <begin position="29"/>
        <end position="58"/>
    </location>
</feature>
<gene>
    <name evidence="2" type="ORF">HanXRQr2_Chr17g0822221</name>
</gene>
<proteinExistence type="predicted"/>
<evidence type="ECO:0000313" key="3">
    <source>
        <dbReference type="Proteomes" id="UP000215914"/>
    </source>
</evidence>
<keyword evidence="1" id="KW-0472">Membrane</keyword>
<dbReference type="Proteomes" id="UP000215914">
    <property type="component" value="Unassembled WGS sequence"/>
</dbReference>
<keyword evidence="1" id="KW-1133">Transmembrane helix</keyword>
<keyword evidence="1" id="KW-0812">Transmembrane</keyword>
<evidence type="ECO:0000256" key="1">
    <source>
        <dbReference type="SAM" id="Phobius"/>
    </source>
</evidence>
<dbReference type="AlphaFoldDB" id="A0A9K3GV95"/>
<organism evidence="2 3">
    <name type="scientific">Helianthus annuus</name>
    <name type="common">Common sunflower</name>
    <dbReference type="NCBI Taxonomy" id="4232"/>
    <lineage>
        <taxon>Eukaryota</taxon>
        <taxon>Viridiplantae</taxon>
        <taxon>Streptophyta</taxon>
        <taxon>Embryophyta</taxon>
        <taxon>Tracheophyta</taxon>
        <taxon>Spermatophyta</taxon>
        <taxon>Magnoliopsida</taxon>
        <taxon>eudicotyledons</taxon>
        <taxon>Gunneridae</taxon>
        <taxon>Pentapetalae</taxon>
        <taxon>asterids</taxon>
        <taxon>campanulids</taxon>
        <taxon>Asterales</taxon>
        <taxon>Asteraceae</taxon>
        <taxon>Asteroideae</taxon>
        <taxon>Heliantheae alliance</taxon>
        <taxon>Heliantheae</taxon>
        <taxon>Helianthus</taxon>
    </lineage>
</organism>
<dbReference type="EMBL" id="MNCJ02000332">
    <property type="protein sequence ID" value="KAF5757062.1"/>
    <property type="molecule type" value="Genomic_DNA"/>
</dbReference>